<evidence type="ECO:0000256" key="1">
    <source>
        <dbReference type="SAM" id="MobiDB-lite"/>
    </source>
</evidence>
<feature type="compositionally biased region" description="Pro residues" evidence="1">
    <location>
        <begin position="158"/>
        <end position="173"/>
    </location>
</feature>
<dbReference type="OrthoDB" id="2279977at2759"/>
<feature type="region of interest" description="Disordered" evidence="1">
    <location>
        <begin position="244"/>
        <end position="364"/>
    </location>
</feature>
<dbReference type="Proteomes" id="UP000242146">
    <property type="component" value="Unassembled WGS sequence"/>
</dbReference>
<feature type="compositionally biased region" description="Low complexity" evidence="1">
    <location>
        <begin position="275"/>
        <end position="285"/>
    </location>
</feature>
<feature type="compositionally biased region" description="Pro residues" evidence="1">
    <location>
        <begin position="301"/>
        <end position="312"/>
    </location>
</feature>
<proteinExistence type="predicted"/>
<feature type="region of interest" description="Disordered" evidence="1">
    <location>
        <begin position="155"/>
        <end position="196"/>
    </location>
</feature>
<keyword evidence="3" id="KW-1185">Reference proteome</keyword>
<name>A0A1X2GPU8_9FUNG</name>
<dbReference type="EMBL" id="MCGT01000006">
    <property type="protein sequence ID" value="ORX58776.1"/>
    <property type="molecule type" value="Genomic_DNA"/>
</dbReference>
<protein>
    <submittedName>
        <fullName evidence="2">Uncharacterized protein</fullName>
    </submittedName>
</protein>
<sequence length="364" mass="40294">MVTMTGPLPRRSSTESEYLDINKDEAEAGSILMSLSQQTSRKPSAKPSNSMSISNLLGGNEEPSKHLQTVEIKKFETLSMNEDMHRNSETSIERPYSERQQHHALPPHPYMSEDFHASNALPAVPASVQANFGRHRSHSLTASAPAEKLQSMAYSSYTPPPAKQHSFPHPPPASAHQRGFDHRASHSQQPHLSMRNNLKVRRNALHAYISYITYSDLVRQNTNRFPIRSNSYTAHSSALIKQPVTPLPTTVDRMPDMTAVSSAPSRHPSVLSRTPSSSMASPAAAVRHRPSEPLPLSYQSSPPPASASPPQPLTAYLKQQHPPPDHSSPLPQPTQRYSYPVLPHPSSFSNPAHPSDAHLFYKRH</sequence>
<feature type="compositionally biased region" description="Polar residues" evidence="1">
    <location>
        <begin position="186"/>
        <end position="196"/>
    </location>
</feature>
<feature type="compositionally biased region" description="Pro residues" evidence="1">
    <location>
        <begin position="321"/>
        <end position="332"/>
    </location>
</feature>
<accession>A0A1X2GPU8</accession>
<feature type="compositionally biased region" description="Polar residues" evidence="1">
    <location>
        <begin position="33"/>
        <end position="57"/>
    </location>
</feature>
<gene>
    <name evidence="2" type="ORF">DM01DRAFT_1381442</name>
</gene>
<evidence type="ECO:0000313" key="2">
    <source>
        <dbReference type="EMBL" id="ORX58776.1"/>
    </source>
</evidence>
<organism evidence="2 3">
    <name type="scientific">Hesseltinella vesiculosa</name>
    <dbReference type="NCBI Taxonomy" id="101127"/>
    <lineage>
        <taxon>Eukaryota</taxon>
        <taxon>Fungi</taxon>
        <taxon>Fungi incertae sedis</taxon>
        <taxon>Mucoromycota</taxon>
        <taxon>Mucoromycotina</taxon>
        <taxon>Mucoromycetes</taxon>
        <taxon>Mucorales</taxon>
        <taxon>Cunninghamellaceae</taxon>
        <taxon>Hesseltinella</taxon>
    </lineage>
</organism>
<evidence type="ECO:0000313" key="3">
    <source>
        <dbReference type="Proteomes" id="UP000242146"/>
    </source>
</evidence>
<feature type="region of interest" description="Disordered" evidence="1">
    <location>
        <begin position="1"/>
        <end position="66"/>
    </location>
</feature>
<reference evidence="2 3" key="1">
    <citation type="submission" date="2016-07" db="EMBL/GenBank/DDBJ databases">
        <title>Pervasive Adenine N6-methylation of Active Genes in Fungi.</title>
        <authorList>
            <consortium name="DOE Joint Genome Institute"/>
            <person name="Mondo S.J."/>
            <person name="Dannebaum R.O."/>
            <person name="Kuo R.C."/>
            <person name="Labutti K."/>
            <person name="Haridas S."/>
            <person name="Kuo A."/>
            <person name="Salamov A."/>
            <person name="Ahrendt S.R."/>
            <person name="Lipzen A."/>
            <person name="Sullivan W."/>
            <person name="Andreopoulos W.B."/>
            <person name="Clum A."/>
            <person name="Lindquist E."/>
            <person name="Daum C."/>
            <person name="Ramamoorthy G.K."/>
            <person name="Gryganskyi A."/>
            <person name="Culley D."/>
            <person name="Magnuson J.K."/>
            <person name="James T.Y."/>
            <person name="O'Malley M.A."/>
            <person name="Stajich J.E."/>
            <person name="Spatafora J.W."/>
            <person name="Visel A."/>
            <person name="Grigoriev I.V."/>
        </authorList>
    </citation>
    <scope>NUCLEOTIDE SEQUENCE [LARGE SCALE GENOMIC DNA]</scope>
    <source>
        <strain evidence="2 3">NRRL 3301</strain>
    </source>
</reference>
<comment type="caution">
    <text evidence="2">The sequence shown here is derived from an EMBL/GenBank/DDBJ whole genome shotgun (WGS) entry which is preliminary data.</text>
</comment>
<dbReference type="AlphaFoldDB" id="A0A1X2GPU8"/>